<accession>A0A9P7JS20</accession>
<dbReference type="Proteomes" id="UP000823399">
    <property type="component" value="Unassembled WGS sequence"/>
</dbReference>
<gene>
    <name evidence="1" type="ORF">F5147DRAFT_579790</name>
</gene>
<name>A0A9P7JS20_9AGAM</name>
<dbReference type="AlphaFoldDB" id="A0A9P7JS20"/>
<comment type="caution">
    <text evidence="1">The sequence shown here is derived from an EMBL/GenBank/DDBJ whole genome shotgun (WGS) entry which is preliminary data.</text>
</comment>
<dbReference type="RefSeq" id="XP_041291038.1">
    <property type="nucleotide sequence ID" value="XM_041431503.1"/>
</dbReference>
<dbReference type="OrthoDB" id="2662702at2759"/>
<dbReference type="EMBL" id="JABBWM010000040">
    <property type="protein sequence ID" value="KAG2104739.1"/>
    <property type="molecule type" value="Genomic_DNA"/>
</dbReference>
<sequence>MEEEDAGIGDDIDDNDGFVDEVELLDNQEQTVLQKDIRPVKLALAKLRKLAYKIIHSTTIILPAWHSILQDLAQPQMLMPRNVATRWNSTFDMLNYALKHRGAVDAVTQQRDLGLRKFELEDHEWVILEQL</sequence>
<dbReference type="GeneID" id="64693762"/>
<reference evidence="1" key="1">
    <citation type="journal article" date="2020" name="New Phytol.">
        <title>Comparative genomics reveals dynamic genome evolution in host specialist ectomycorrhizal fungi.</title>
        <authorList>
            <person name="Lofgren L.A."/>
            <person name="Nguyen N.H."/>
            <person name="Vilgalys R."/>
            <person name="Ruytinx J."/>
            <person name="Liao H.L."/>
            <person name="Branco S."/>
            <person name="Kuo A."/>
            <person name="LaButti K."/>
            <person name="Lipzen A."/>
            <person name="Andreopoulos W."/>
            <person name="Pangilinan J."/>
            <person name="Riley R."/>
            <person name="Hundley H."/>
            <person name="Na H."/>
            <person name="Barry K."/>
            <person name="Grigoriev I.V."/>
            <person name="Stajich J.E."/>
            <person name="Kennedy P.G."/>
        </authorList>
    </citation>
    <scope>NUCLEOTIDE SEQUENCE</scope>
    <source>
        <strain evidence="1">FC423</strain>
    </source>
</reference>
<proteinExistence type="predicted"/>
<evidence type="ECO:0000313" key="1">
    <source>
        <dbReference type="EMBL" id="KAG2104739.1"/>
    </source>
</evidence>
<protein>
    <submittedName>
        <fullName evidence="1">Uncharacterized protein</fullName>
    </submittedName>
</protein>
<keyword evidence="2" id="KW-1185">Reference proteome</keyword>
<organism evidence="1 2">
    <name type="scientific">Suillus discolor</name>
    <dbReference type="NCBI Taxonomy" id="1912936"/>
    <lineage>
        <taxon>Eukaryota</taxon>
        <taxon>Fungi</taxon>
        <taxon>Dikarya</taxon>
        <taxon>Basidiomycota</taxon>
        <taxon>Agaricomycotina</taxon>
        <taxon>Agaricomycetes</taxon>
        <taxon>Agaricomycetidae</taxon>
        <taxon>Boletales</taxon>
        <taxon>Suillineae</taxon>
        <taxon>Suillaceae</taxon>
        <taxon>Suillus</taxon>
    </lineage>
</organism>
<evidence type="ECO:0000313" key="2">
    <source>
        <dbReference type="Proteomes" id="UP000823399"/>
    </source>
</evidence>